<evidence type="ECO:0000313" key="1">
    <source>
        <dbReference type="EMBL" id="AFU58025.1"/>
    </source>
</evidence>
<organism evidence="1 2">
    <name type="scientific">Nitrososphaera gargensis (strain Ga9.2)</name>
    <dbReference type="NCBI Taxonomy" id="1237085"/>
    <lineage>
        <taxon>Archaea</taxon>
        <taxon>Nitrososphaerota</taxon>
        <taxon>Nitrososphaeria</taxon>
        <taxon>Nitrososphaerales</taxon>
        <taxon>Nitrososphaeraceae</taxon>
        <taxon>Nitrososphaera</taxon>
    </lineage>
</organism>
<sequence length="122" mass="13519">MRAEKDIRLRIDLLEGQSSSIAKMLAKAIRDHNEAAFKEYSERLAANRSRVEELLWVLGEKAGQSVLDLQVAAASNNSSLSVKEVIEKLKAGELKMDDLSPDAQAMVRKGALEMKNNNAHKD</sequence>
<dbReference type="EMBL" id="CP002408">
    <property type="protein sequence ID" value="AFU58025.1"/>
    <property type="molecule type" value="Genomic_DNA"/>
</dbReference>
<keyword evidence="2" id="KW-1185">Reference proteome</keyword>
<protein>
    <submittedName>
        <fullName evidence="1">Uncharacterized protein</fullName>
    </submittedName>
</protein>
<reference evidence="1 2" key="1">
    <citation type="journal article" date="2012" name="Environ. Microbiol.">
        <title>The genome of the ammonia-oxidizing Candidatus Nitrososphaera gargensis: insights into metabolic versatility and environmental adaptations.</title>
        <authorList>
            <person name="Spang A."/>
            <person name="Poehlein A."/>
            <person name="Offre P."/>
            <person name="Zumbragel S."/>
            <person name="Haider S."/>
            <person name="Rychlik N."/>
            <person name="Nowka B."/>
            <person name="Schmeisser C."/>
            <person name="Lebedeva E.V."/>
            <person name="Rattei T."/>
            <person name="Bohm C."/>
            <person name="Schmid M."/>
            <person name="Galushko A."/>
            <person name="Hatzenpichler R."/>
            <person name="Weinmaier T."/>
            <person name="Daniel R."/>
            <person name="Schleper C."/>
            <person name="Spieck E."/>
            <person name="Streit W."/>
            <person name="Wagner M."/>
        </authorList>
    </citation>
    <scope>NUCLEOTIDE SEQUENCE [LARGE SCALE GENOMIC DNA]</scope>
    <source>
        <strain evidence="2">Ga9.2</strain>
    </source>
</reference>
<proteinExistence type="predicted"/>
<dbReference type="AlphaFoldDB" id="K0IE29"/>
<dbReference type="InParanoid" id="K0IE29"/>
<name>K0IE29_NITGG</name>
<dbReference type="OrthoDB" id="8956at2157"/>
<accession>K0IE29</accession>
<dbReference type="STRING" id="1237085.Ngar_c10830"/>
<dbReference type="BioCyc" id="CNIT1237085:G1324-1081-MONOMER"/>
<gene>
    <name evidence="1" type="ordered locus">Ngar_c10830</name>
</gene>
<dbReference type="HOGENOM" id="CLU_2021575_0_0_2"/>
<dbReference type="KEGG" id="nga:Ngar_c10830"/>
<dbReference type="Proteomes" id="UP000008037">
    <property type="component" value="Chromosome"/>
</dbReference>
<evidence type="ECO:0000313" key="2">
    <source>
        <dbReference type="Proteomes" id="UP000008037"/>
    </source>
</evidence>